<protein>
    <submittedName>
        <fullName evidence="2">DUF3437 domain-containing protein</fullName>
    </submittedName>
</protein>
<name>A0AC35TS74_9BILA</name>
<proteinExistence type="predicted"/>
<organism evidence="1 2">
    <name type="scientific">Rhabditophanes sp. KR3021</name>
    <dbReference type="NCBI Taxonomy" id="114890"/>
    <lineage>
        <taxon>Eukaryota</taxon>
        <taxon>Metazoa</taxon>
        <taxon>Ecdysozoa</taxon>
        <taxon>Nematoda</taxon>
        <taxon>Chromadorea</taxon>
        <taxon>Rhabditida</taxon>
        <taxon>Tylenchina</taxon>
        <taxon>Panagrolaimomorpha</taxon>
        <taxon>Strongyloidoidea</taxon>
        <taxon>Alloionematidae</taxon>
        <taxon>Rhabditophanes</taxon>
    </lineage>
</organism>
<reference evidence="2" key="1">
    <citation type="submission" date="2016-11" db="UniProtKB">
        <authorList>
            <consortium name="WormBaseParasite"/>
        </authorList>
    </citation>
    <scope>IDENTIFICATION</scope>
    <source>
        <strain evidence="2">KR3021</strain>
    </source>
</reference>
<accession>A0AC35TS74</accession>
<sequence length="92" mass="10741">EIQMAIELILQYANQIVLSCPYTCPSYLPKVMMAVALIARKSKLKVLHHSVIEVLRDFKRTDQDTWQVHEKAFRKEELAVLHNVLISPNYYV</sequence>
<dbReference type="Proteomes" id="UP000095286">
    <property type="component" value="Unplaced"/>
</dbReference>
<evidence type="ECO:0000313" key="2">
    <source>
        <dbReference type="WBParaSite" id="RSKR_0000373100.1"/>
    </source>
</evidence>
<dbReference type="WBParaSite" id="RSKR_0000373100.1">
    <property type="protein sequence ID" value="RSKR_0000373100.1"/>
    <property type="gene ID" value="RSKR_0000373100"/>
</dbReference>
<evidence type="ECO:0000313" key="1">
    <source>
        <dbReference type="Proteomes" id="UP000095286"/>
    </source>
</evidence>